<accession>A0A834BT48</accession>
<dbReference type="Proteomes" id="UP000646548">
    <property type="component" value="Unassembled WGS sequence"/>
</dbReference>
<sequence length="158" mass="16963">MVEPLVGVGGVRLGNDSLLNSSPAGHGSQVNEHRRGTLPVCFGRWKLLLLNSNTGQNTKNSIVWRRLGTLQPACDSSDRVALPVSCRTCSARALPPGSCGNDGAERPRYLLCADDTFISRVLVYLPGCGRGCERDPSSLTAWSLQNTAAVVLKLQEFP</sequence>
<gene>
    <name evidence="1" type="ORF">FQA47_010444</name>
</gene>
<dbReference type="AlphaFoldDB" id="A0A834BT48"/>
<reference evidence="1" key="1">
    <citation type="journal article" name="BMC Genomics">
        <title>Long-read sequencing and de novo genome assembly of marine medaka (Oryzias melastigma).</title>
        <authorList>
            <person name="Liang P."/>
            <person name="Saqib H.S.A."/>
            <person name="Ni X."/>
            <person name="Shen Y."/>
        </authorList>
    </citation>
    <scope>NUCLEOTIDE SEQUENCE</scope>
    <source>
        <strain evidence="1">Bigg-433</strain>
    </source>
</reference>
<proteinExistence type="predicted"/>
<organism evidence="1 2">
    <name type="scientific">Oryzias melastigma</name>
    <name type="common">Marine medaka</name>
    <dbReference type="NCBI Taxonomy" id="30732"/>
    <lineage>
        <taxon>Eukaryota</taxon>
        <taxon>Metazoa</taxon>
        <taxon>Chordata</taxon>
        <taxon>Craniata</taxon>
        <taxon>Vertebrata</taxon>
        <taxon>Euteleostomi</taxon>
        <taxon>Actinopterygii</taxon>
        <taxon>Neopterygii</taxon>
        <taxon>Teleostei</taxon>
        <taxon>Neoteleostei</taxon>
        <taxon>Acanthomorphata</taxon>
        <taxon>Ovalentaria</taxon>
        <taxon>Atherinomorphae</taxon>
        <taxon>Beloniformes</taxon>
        <taxon>Adrianichthyidae</taxon>
        <taxon>Oryziinae</taxon>
        <taxon>Oryzias</taxon>
    </lineage>
</organism>
<name>A0A834BT48_ORYME</name>
<evidence type="ECO:0000313" key="1">
    <source>
        <dbReference type="EMBL" id="KAF6716875.1"/>
    </source>
</evidence>
<comment type="caution">
    <text evidence="1">The sequence shown here is derived from an EMBL/GenBank/DDBJ whole genome shotgun (WGS) entry which is preliminary data.</text>
</comment>
<protein>
    <submittedName>
        <fullName evidence="1">Uncharacterized protein</fullName>
    </submittedName>
</protein>
<dbReference type="EMBL" id="WKFB01000916">
    <property type="protein sequence ID" value="KAF6716875.1"/>
    <property type="molecule type" value="Genomic_DNA"/>
</dbReference>
<evidence type="ECO:0000313" key="2">
    <source>
        <dbReference type="Proteomes" id="UP000646548"/>
    </source>
</evidence>